<gene>
    <name evidence="2" type="ORF">M4L21_01050</name>
</gene>
<feature type="transmembrane region" description="Helical" evidence="1">
    <location>
        <begin position="37"/>
        <end position="64"/>
    </location>
</feature>
<accession>A0A9X4L856</accession>
<feature type="transmembrane region" description="Helical" evidence="1">
    <location>
        <begin position="323"/>
        <end position="340"/>
    </location>
</feature>
<dbReference type="PANTHER" id="PTHR11328:SF24">
    <property type="entry name" value="MAJOR FACILITATOR SUPERFAMILY (MFS) PROFILE DOMAIN-CONTAINING PROTEIN"/>
    <property type="match status" value="1"/>
</dbReference>
<dbReference type="CDD" id="cd17332">
    <property type="entry name" value="MFS_MelB_like"/>
    <property type="match status" value="1"/>
</dbReference>
<organism evidence="2 3">
    <name type="scientific">Staphylococcus equorum</name>
    <dbReference type="NCBI Taxonomy" id="246432"/>
    <lineage>
        <taxon>Bacteria</taxon>
        <taxon>Bacillati</taxon>
        <taxon>Bacillota</taxon>
        <taxon>Bacilli</taxon>
        <taxon>Bacillales</taxon>
        <taxon>Staphylococcaceae</taxon>
        <taxon>Staphylococcus</taxon>
    </lineage>
</organism>
<dbReference type="GO" id="GO:0006814">
    <property type="term" value="P:sodium ion transport"/>
    <property type="evidence" value="ECO:0007669"/>
    <property type="project" value="InterPro"/>
</dbReference>
<feature type="transmembrane region" description="Helical" evidence="1">
    <location>
        <begin position="92"/>
        <end position="108"/>
    </location>
</feature>
<keyword evidence="1" id="KW-0812">Transmembrane</keyword>
<dbReference type="Pfam" id="PF13347">
    <property type="entry name" value="MFS_2"/>
    <property type="match status" value="1"/>
</dbReference>
<feature type="transmembrane region" description="Helical" evidence="1">
    <location>
        <begin position="436"/>
        <end position="455"/>
    </location>
</feature>
<dbReference type="RefSeq" id="WP_277580365.1">
    <property type="nucleotide sequence ID" value="NZ_JAMBPV010000001.1"/>
</dbReference>
<name>A0A9X4L856_9STAP</name>
<dbReference type="Proteomes" id="UP001152302">
    <property type="component" value="Unassembled WGS sequence"/>
</dbReference>
<dbReference type="AlphaFoldDB" id="A0A9X4L856"/>
<feature type="transmembrane region" description="Helical" evidence="1">
    <location>
        <begin position="192"/>
        <end position="214"/>
    </location>
</feature>
<feature type="transmembrane region" description="Helical" evidence="1">
    <location>
        <begin position="120"/>
        <end position="141"/>
    </location>
</feature>
<keyword evidence="1" id="KW-0472">Membrane</keyword>
<evidence type="ECO:0000256" key="1">
    <source>
        <dbReference type="SAM" id="Phobius"/>
    </source>
</evidence>
<dbReference type="PANTHER" id="PTHR11328">
    <property type="entry name" value="MAJOR FACILITATOR SUPERFAMILY DOMAIN-CONTAINING PROTEIN"/>
    <property type="match status" value="1"/>
</dbReference>
<dbReference type="GO" id="GO:0005886">
    <property type="term" value="C:plasma membrane"/>
    <property type="evidence" value="ECO:0007669"/>
    <property type="project" value="TreeGrafter"/>
</dbReference>
<sequence length="481" mass="53205">MSDSYDSKQSDKNERLGMSEKITFGIGDFGANYSWTFIASFITIYMTDVVGIAGAVIGTIILICRFADGFSDLFMGSIIDNTNTKMGKAKPWVFWTAPILGILTFLLFNVPQSLGDTGKITYIFVVYSLISVVFYTANNVAYSSLVSFMTKNETDRISLGSIRFIFSNLSVLCITTFTTFLVSGFGGNQQGWTYTAIIYAALCAIPLMITGYFVKERNVATKQYKETSKNTNDKANKETNKRIPFTLILKVLITEKYFIIAIILYLLWYLRQTDNSMRIYYATYIFNDPNIMAILSIATLVPTILGLLFAAKFAEKVGIKQSIIIGIIISIISYVVMAVFSENLTMLVIGLAIHGVGLVPFTAALSGIVADIGDIIYWKTGVPVQGSVFSLASAGMKIGSGLQSAIVGWSLSIGGYVAGTAMQSEKTIFAIKAMQIYFPLAMVTLILIFTFFLNYEKFIGKVKKQIRNNEVGELRNKQIYK</sequence>
<evidence type="ECO:0000313" key="2">
    <source>
        <dbReference type="EMBL" id="MDG0857897.1"/>
    </source>
</evidence>
<reference evidence="2" key="1">
    <citation type="submission" date="2022-05" db="EMBL/GenBank/DDBJ databases">
        <title>Comparative genomics of Staphylococcus equorum isolates.</title>
        <authorList>
            <person name="Luelf R.H."/>
        </authorList>
    </citation>
    <scope>NUCLEOTIDE SEQUENCE</scope>
    <source>
        <strain evidence="2">TMW 2.2343</strain>
    </source>
</reference>
<dbReference type="InterPro" id="IPR001927">
    <property type="entry name" value="Na/Gal_symport"/>
</dbReference>
<dbReference type="GO" id="GO:0008643">
    <property type="term" value="P:carbohydrate transport"/>
    <property type="evidence" value="ECO:0007669"/>
    <property type="project" value="InterPro"/>
</dbReference>
<feature type="transmembrane region" description="Helical" evidence="1">
    <location>
        <begin position="406"/>
        <end position="424"/>
    </location>
</feature>
<dbReference type="NCBIfam" id="TIGR00792">
    <property type="entry name" value="gph"/>
    <property type="match status" value="1"/>
</dbReference>
<feature type="transmembrane region" description="Helical" evidence="1">
    <location>
        <begin position="162"/>
        <end position="186"/>
    </location>
</feature>
<feature type="transmembrane region" description="Helical" evidence="1">
    <location>
        <begin position="346"/>
        <end position="370"/>
    </location>
</feature>
<dbReference type="GO" id="GO:0015293">
    <property type="term" value="F:symporter activity"/>
    <property type="evidence" value="ECO:0007669"/>
    <property type="project" value="InterPro"/>
</dbReference>
<dbReference type="InterPro" id="IPR039672">
    <property type="entry name" value="MFS_2"/>
</dbReference>
<dbReference type="InterPro" id="IPR036259">
    <property type="entry name" value="MFS_trans_sf"/>
</dbReference>
<protein>
    <submittedName>
        <fullName evidence="2">Glycoside-pentoside-hexuronide (GPH):cation symporter</fullName>
    </submittedName>
</protein>
<feature type="transmembrane region" description="Helical" evidence="1">
    <location>
        <begin position="247"/>
        <end position="270"/>
    </location>
</feature>
<dbReference type="Gene3D" id="1.20.1250.20">
    <property type="entry name" value="MFS general substrate transporter like domains"/>
    <property type="match status" value="2"/>
</dbReference>
<dbReference type="SUPFAM" id="SSF103473">
    <property type="entry name" value="MFS general substrate transporter"/>
    <property type="match status" value="1"/>
</dbReference>
<keyword evidence="1" id="KW-1133">Transmembrane helix</keyword>
<evidence type="ECO:0000313" key="3">
    <source>
        <dbReference type="Proteomes" id="UP001152302"/>
    </source>
</evidence>
<comment type="caution">
    <text evidence="2">The sequence shown here is derived from an EMBL/GenBank/DDBJ whole genome shotgun (WGS) entry which is preliminary data.</text>
</comment>
<proteinExistence type="predicted"/>
<dbReference type="EMBL" id="JAMBPX010000001">
    <property type="protein sequence ID" value="MDG0857897.1"/>
    <property type="molecule type" value="Genomic_DNA"/>
</dbReference>
<feature type="transmembrane region" description="Helical" evidence="1">
    <location>
        <begin position="290"/>
        <end position="311"/>
    </location>
</feature>